<protein>
    <submittedName>
        <fullName evidence="1">Uncharacterized protein</fullName>
    </submittedName>
</protein>
<keyword evidence="2" id="KW-1185">Reference proteome</keyword>
<name>A0A0D2HRK7_CLAB1</name>
<dbReference type="Proteomes" id="UP000053789">
    <property type="component" value="Unassembled WGS sequence"/>
</dbReference>
<evidence type="ECO:0000313" key="1">
    <source>
        <dbReference type="EMBL" id="KIW93470.1"/>
    </source>
</evidence>
<dbReference type="VEuPathDB" id="FungiDB:Z519_06075"/>
<accession>A0A0D2HRK7</accession>
<reference evidence="1" key="1">
    <citation type="submission" date="2015-01" db="EMBL/GenBank/DDBJ databases">
        <title>The Genome Sequence of Cladophialophora bantiana CBS 173.52.</title>
        <authorList>
            <consortium name="The Broad Institute Genomics Platform"/>
            <person name="Cuomo C."/>
            <person name="de Hoog S."/>
            <person name="Gorbushina A."/>
            <person name="Stielow B."/>
            <person name="Teixiera M."/>
            <person name="Abouelleil A."/>
            <person name="Chapman S.B."/>
            <person name="Priest M."/>
            <person name="Young S.K."/>
            <person name="Wortman J."/>
            <person name="Nusbaum C."/>
            <person name="Birren B."/>
        </authorList>
    </citation>
    <scope>NUCLEOTIDE SEQUENCE [LARGE SCALE GENOMIC DNA]</scope>
    <source>
        <strain evidence="1">CBS 173.52</strain>
    </source>
</reference>
<dbReference type="OrthoDB" id="2754405at2759"/>
<organism evidence="1 2">
    <name type="scientific">Cladophialophora bantiana (strain ATCC 10958 / CBS 173.52 / CDC B-1940 / NIH 8579)</name>
    <name type="common">Xylohypha bantiana</name>
    <dbReference type="NCBI Taxonomy" id="1442370"/>
    <lineage>
        <taxon>Eukaryota</taxon>
        <taxon>Fungi</taxon>
        <taxon>Dikarya</taxon>
        <taxon>Ascomycota</taxon>
        <taxon>Pezizomycotina</taxon>
        <taxon>Eurotiomycetes</taxon>
        <taxon>Chaetothyriomycetidae</taxon>
        <taxon>Chaetothyriales</taxon>
        <taxon>Herpotrichiellaceae</taxon>
        <taxon>Cladophialophora</taxon>
    </lineage>
</organism>
<proteinExistence type="predicted"/>
<dbReference type="GeneID" id="27699003"/>
<dbReference type="AlphaFoldDB" id="A0A0D2HRK7"/>
<gene>
    <name evidence="1" type="ORF">Z519_06075</name>
</gene>
<dbReference type="RefSeq" id="XP_016620139.1">
    <property type="nucleotide sequence ID" value="XM_016763815.1"/>
</dbReference>
<evidence type="ECO:0000313" key="2">
    <source>
        <dbReference type="Proteomes" id="UP000053789"/>
    </source>
</evidence>
<sequence>MWSTTPTLAWTGSQLQLDCGLGKHTQTAPAALYKIPDYGLTEKPHFWSLGRRRSRTTQAPQREFRAVLASVVEANVVPSENFIAAVEQALDNTKRTMATNCFESGSRM</sequence>
<dbReference type="EMBL" id="KN846987">
    <property type="protein sequence ID" value="KIW93470.1"/>
    <property type="molecule type" value="Genomic_DNA"/>
</dbReference>
<dbReference type="HOGENOM" id="CLU_2196664_0_0_1"/>